<accession>A0A375GYH7</accession>
<gene>
    <name evidence="1" type="ORF">CBM2605_A10131</name>
    <name evidence="2" type="ORF">CBM2607_10111</name>
</gene>
<dbReference type="EMBL" id="OFTC01000001">
    <property type="protein sequence ID" value="SOZ34333.1"/>
    <property type="molecule type" value="Genomic_DNA"/>
</dbReference>
<dbReference type="Proteomes" id="UP000255168">
    <property type="component" value="Chromosome I"/>
</dbReference>
<protein>
    <submittedName>
        <fullName evidence="2">Uncharacterized protein</fullName>
    </submittedName>
</protein>
<sequence>MAPLRAPALALWPAAATLIARKMPEAPANDAQSVAFGPIHPKKGEKRIIRIW</sequence>
<dbReference type="EMBL" id="LT984806">
    <property type="protein sequence ID" value="SPD45174.1"/>
    <property type="molecule type" value="Genomic_DNA"/>
</dbReference>
<keyword evidence="4" id="KW-1185">Reference proteome</keyword>
<evidence type="ECO:0000313" key="2">
    <source>
        <dbReference type="EMBL" id="SPD45174.1"/>
    </source>
</evidence>
<evidence type="ECO:0000313" key="4">
    <source>
        <dbReference type="Proteomes" id="UP000256710"/>
    </source>
</evidence>
<reference evidence="3 4" key="1">
    <citation type="submission" date="2018-01" db="EMBL/GenBank/DDBJ databases">
        <authorList>
            <person name="Clerissi C."/>
        </authorList>
    </citation>
    <scope>NUCLEOTIDE SEQUENCE [LARGE SCALE GENOMIC DNA]</scope>
    <source>
        <strain evidence="1">Cupriavidus taiwanensis STM 6082</strain>
        <strain evidence="2">Cupriavidus taiwanensis STM 6160</strain>
    </source>
</reference>
<organism evidence="2 3">
    <name type="scientific">Cupriavidus neocaledonicus</name>
    <dbReference type="NCBI Taxonomy" id="1040979"/>
    <lineage>
        <taxon>Bacteria</taxon>
        <taxon>Pseudomonadati</taxon>
        <taxon>Pseudomonadota</taxon>
        <taxon>Betaproteobacteria</taxon>
        <taxon>Burkholderiales</taxon>
        <taxon>Burkholderiaceae</taxon>
        <taxon>Cupriavidus</taxon>
    </lineage>
</organism>
<evidence type="ECO:0000313" key="3">
    <source>
        <dbReference type="Proteomes" id="UP000255168"/>
    </source>
</evidence>
<proteinExistence type="predicted"/>
<dbReference type="AlphaFoldDB" id="A0A375GYH7"/>
<name>A0A375GYH7_9BURK</name>
<evidence type="ECO:0000313" key="1">
    <source>
        <dbReference type="EMBL" id="SOZ34333.1"/>
    </source>
</evidence>
<dbReference type="Proteomes" id="UP000256710">
    <property type="component" value="Unassembled WGS sequence"/>
</dbReference>